<evidence type="ECO:0000313" key="4">
    <source>
        <dbReference type="Proteomes" id="UP000616114"/>
    </source>
</evidence>
<reference evidence="3" key="2">
    <citation type="submission" date="2020-09" db="EMBL/GenBank/DDBJ databases">
        <authorList>
            <person name="Sun Q."/>
            <person name="Zhou Y."/>
        </authorList>
    </citation>
    <scope>NUCLEOTIDE SEQUENCE</scope>
    <source>
        <strain evidence="3">CGMCC 1.12785</strain>
    </source>
</reference>
<dbReference type="RefSeq" id="WP_188549493.1">
    <property type="nucleotide sequence ID" value="NZ_BMFY01000002.1"/>
</dbReference>
<comment type="caution">
    <text evidence="3">The sequence shown here is derived from an EMBL/GenBank/DDBJ whole genome shotgun (WGS) entry which is preliminary data.</text>
</comment>
<evidence type="ECO:0000313" key="3">
    <source>
        <dbReference type="EMBL" id="GGA06428.1"/>
    </source>
</evidence>
<gene>
    <name evidence="3" type="ORF">GCM10011333_06750</name>
</gene>
<sequence>MAGRQEHGASGHEPAAPPRPSGHGRPATPSSLAGQDRLPHLPADDFRVERPGPRWWPHGLFLTAALLVLAGVSIPLTNILLYTPERTVKAYLEAVAKQDADDALALLGLTADPESTLLSEEVLAAAASLPSAIRIEDTVRHEDGTAEVTASFLLDSATHSLTLPLRRADTGWLPYEQWQIDVEALPTLDISVDGSPTAQVNEQLVSVEGDPIEVLFPVSYLVDFDSAWFTAQAERSAVIQPGETASLRLTAEPTESLTREVERQLGIFLETCAQGTTLAPAGCPFQYRTDNEILDEVHWEVTEPPRVTLGRSEERLAMPATSGTAEVRGRERDIVTGEERDFEAPVEFFLGAEVTVLDGAVLVAPRDAGLEQN</sequence>
<evidence type="ECO:0000256" key="2">
    <source>
        <dbReference type="SAM" id="Phobius"/>
    </source>
</evidence>
<keyword evidence="4" id="KW-1185">Reference proteome</keyword>
<dbReference type="EMBL" id="BMFY01000002">
    <property type="protein sequence ID" value="GGA06428.1"/>
    <property type="molecule type" value="Genomic_DNA"/>
</dbReference>
<feature type="transmembrane region" description="Helical" evidence="2">
    <location>
        <begin position="60"/>
        <end position="82"/>
    </location>
</feature>
<accession>A0A8J2XK44</accession>
<name>A0A8J2XK44_9MICO</name>
<dbReference type="Proteomes" id="UP000616114">
    <property type="component" value="Unassembled WGS sequence"/>
</dbReference>
<feature type="compositionally biased region" description="Basic and acidic residues" evidence="1">
    <location>
        <begin position="1"/>
        <end position="10"/>
    </location>
</feature>
<reference evidence="3" key="1">
    <citation type="journal article" date="2014" name="Int. J. Syst. Evol. Microbiol.">
        <title>Complete genome sequence of Corynebacterium casei LMG S-19264T (=DSM 44701T), isolated from a smear-ripened cheese.</title>
        <authorList>
            <consortium name="US DOE Joint Genome Institute (JGI-PGF)"/>
            <person name="Walter F."/>
            <person name="Albersmeier A."/>
            <person name="Kalinowski J."/>
            <person name="Ruckert C."/>
        </authorList>
    </citation>
    <scope>NUCLEOTIDE SEQUENCE</scope>
    <source>
        <strain evidence="3">CGMCC 1.12785</strain>
    </source>
</reference>
<dbReference type="AlphaFoldDB" id="A0A8J2XK44"/>
<organism evidence="3 4">
    <name type="scientific">Sediminivirga luteola</name>
    <dbReference type="NCBI Taxonomy" id="1774748"/>
    <lineage>
        <taxon>Bacteria</taxon>
        <taxon>Bacillati</taxon>
        <taxon>Actinomycetota</taxon>
        <taxon>Actinomycetes</taxon>
        <taxon>Micrococcales</taxon>
        <taxon>Brevibacteriaceae</taxon>
        <taxon>Sediminivirga</taxon>
    </lineage>
</organism>
<protein>
    <submittedName>
        <fullName evidence="3">Uncharacterized protein</fullName>
    </submittedName>
</protein>
<proteinExistence type="predicted"/>
<keyword evidence="2" id="KW-1133">Transmembrane helix</keyword>
<feature type="region of interest" description="Disordered" evidence="1">
    <location>
        <begin position="1"/>
        <end position="44"/>
    </location>
</feature>
<keyword evidence="2" id="KW-0812">Transmembrane</keyword>
<evidence type="ECO:0000256" key="1">
    <source>
        <dbReference type="SAM" id="MobiDB-lite"/>
    </source>
</evidence>
<keyword evidence="2" id="KW-0472">Membrane</keyword>